<name>A0AA38CAI6_TAXCH</name>
<dbReference type="SUPFAM" id="SSF53335">
    <property type="entry name" value="S-adenosyl-L-methionine-dependent methyltransferases"/>
    <property type="match status" value="1"/>
</dbReference>
<feature type="non-terminal residue" evidence="1">
    <location>
        <position position="336"/>
    </location>
</feature>
<proteinExistence type="predicted"/>
<dbReference type="InterPro" id="IPR029063">
    <property type="entry name" value="SAM-dependent_MTases_sf"/>
</dbReference>
<evidence type="ECO:0000313" key="2">
    <source>
        <dbReference type="Proteomes" id="UP000824469"/>
    </source>
</evidence>
<reference evidence="1 2" key="1">
    <citation type="journal article" date="2021" name="Nat. Plants">
        <title>The Taxus genome provides insights into paclitaxel biosynthesis.</title>
        <authorList>
            <person name="Xiong X."/>
            <person name="Gou J."/>
            <person name="Liao Q."/>
            <person name="Li Y."/>
            <person name="Zhou Q."/>
            <person name="Bi G."/>
            <person name="Li C."/>
            <person name="Du R."/>
            <person name="Wang X."/>
            <person name="Sun T."/>
            <person name="Guo L."/>
            <person name="Liang H."/>
            <person name="Lu P."/>
            <person name="Wu Y."/>
            <person name="Zhang Z."/>
            <person name="Ro D.K."/>
            <person name="Shang Y."/>
            <person name="Huang S."/>
            <person name="Yan J."/>
        </authorList>
    </citation>
    <scope>NUCLEOTIDE SEQUENCE [LARGE SCALE GENOMIC DNA]</scope>
    <source>
        <strain evidence="1">Ta-2019</strain>
    </source>
</reference>
<dbReference type="EMBL" id="JAHRHJ020000011">
    <property type="protein sequence ID" value="KAH9295711.1"/>
    <property type="molecule type" value="Genomic_DNA"/>
</dbReference>
<dbReference type="OMA" id="HERESFN"/>
<keyword evidence="2" id="KW-1185">Reference proteome</keyword>
<protein>
    <submittedName>
        <fullName evidence="1">Uncharacterized protein</fullName>
    </submittedName>
</protein>
<organism evidence="1 2">
    <name type="scientific">Taxus chinensis</name>
    <name type="common">Chinese yew</name>
    <name type="synonym">Taxus wallichiana var. chinensis</name>
    <dbReference type="NCBI Taxonomy" id="29808"/>
    <lineage>
        <taxon>Eukaryota</taxon>
        <taxon>Viridiplantae</taxon>
        <taxon>Streptophyta</taxon>
        <taxon>Embryophyta</taxon>
        <taxon>Tracheophyta</taxon>
        <taxon>Spermatophyta</taxon>
        <taxon>Pinopsida</taxon>
        <taxon>Pinidae</taxon>
        <taxon>Conifers II</taxon>
        <taxon>Cupressales</taxon>
        <taxon>Taxaceae</taxon>
        <taxon>Taxus</taxon>
    </lineage>
</organism>
<dbReference type="GO" id="GO:0008168">
    <property type="term" value="F:methyltransferase activity"/>
    <property type="evidence" value="ECO:0007669"/>
    <property type="project" value="InterPro"/>
</dbReference>
<dbReference type="AlphaFoldDB" id="A0AA38CAI6"/>
<sequence>MVYAESSELMECRVVSDVSLSISCGMEEHQKRAADLEGILCMQGGEGDVSYARNSEAPASAIALSKPFLRRAIDEIELFSSENSLCIADLGCATGANTISTVDFLVEHLKQRYRNNSISPPEFEAFFSDLPSNDFNTLFRSLPPRKENGKKKKKKMISSGNCVRERKRSYYAAGVPGSFYERLFARRKLHVVISLSALHWMSRIPEAVLDKDSFTYNRGRAWIDGAPKQVVEAYAKQSEEDLNAFLACRAEEMISGGLLFLLMAGRNDCEKPENQLGDSVTRAKHPFADSMDHTWNDLLKEGLVDEETRDTFNIPVYMRSRKEIRQAFDDSNAFDV</sequence>
<dbReference type="Pfam" id="PF03492">
    <property type="entry name" value="Methyltransf_7"/>
    <property type="match status" value="1"/>
</dbReference>
<dbReference type="Gene3D" id="3.40.50.150">
    <property type="entry name" value="Vaccinia Virus protein VP39"/>
    <property type="match status" value="1"/>
</dbReference>
<dbReference type="Proteomes" id="UP000824469">
    <property type="component" value="Unassembled WGS sequence"/>
</dbReference>
<accession>A0AA38CAI6</accession>
<evidence type="ECO:0000313" key="1">
    <source>
        <dbReference type="EMBL" id="KAH9295711.1"/>
    </source>
</evidence>
<dbReference type="PANTHER" id="PTHR31009">
    <property type="entry name" value="S-ADENOSYL-L-METHIONINE:CARBOXYL METHYLTRANSFERASE FAMILY PROTEIN"/>
    <property type="match status" value="1"/>
</dbReference>
<gene>
    <name evidence="1" type="ORF">KI387_039299</name>
</gene>
<dbReference type="InterPro" id="IPR005299">
    <property type="entry name" value="MeTrfase_7"/>
</dbReference>
<comment type="caution">
    <text evidence="1">The sequence shown here is derived from an EMBL/GenBank/DDBJ whole genome shotgun (WGS) entry which is preliminary data.</text>
</comment>